<evidence type="ECO:0000313" key="1">
    <source>
        <dbReference type="EMBL" id="APH06233.1"/>
    </source>
</evidence>
<keyword evidence="2" id="KW-1185">Reference proteome</keyword>
<dbReference type="EMBL" id="CP016020">
    <property type="protein sequence ID" value="APH06233.1"/>
    <property type="molecule type" value="Genomic_DNA"/>
</dbReference>
<reference evidence="1 2" key="1">
    <citation type="journal article" date="2016" name="Sci. Rep.">
        <title>Complete genome sequence and transcriptomic analysis of a novel marine strain Bacillus weihaiensis reveals the mechanism of brown algae degradation.</title>
        <authorList>
            <person name="Zhu Y."/>
            <person name="Chen P."/>
            <person name="Bao Y."/>
            <person name="Men Y."/>
            <person name="Zeng Y."/>
            <person name="Yang J."/>
            <person name="Sun J."/>
            <person name="Sun Y."/>
        </authorList>
    </citation>
    <scope>NUCLEOTIDE SEQUENCE [LARGE SCALE GENOMIC DNA]</scope>
    <source>
        <strain evidence="1 2">Alg07</strain>
    </source>
</reference>
<accession>A0A1L3MV71</accession>
<proteinExistence type="predicted"/>
<organism evidence="1 2">
    <name type="scientific">Bacillus weihaiensis</name>
    <dbReference type="NCBI Taxonomy" id="1547283"/>
    <lineage>
        <taxon>Bacteria</taxon>
        <taxon>Bacillati</taxon>
        <taxon>Bacillota</taxon>
        <taxon>Bacilli</taxon>
        <taxon>Bacillales</taxon>
        <taxon>Bacillaceae</taxon>
        <taxon>Bacillus</taxon>
    </lineage>
</organism>
<name>A0A1L3MV71_9BACI</name>
<dbReference type="STRING" id="1547283.A9C19_16705"/>
<evidence type="ECO:0000313" key="2">
    <source>
        <dbReference type="Proteomes" id="UP000181936"/>
    </source>
</evidence>
<sequence length="208" mass="22941">MEYLLILYLGFAFLTCILVGELSLFGEEGVTEYVGCSRIADRGAVIADRRAIIAERGVIIADRSAIIAERGAVIAERGAVIAERGAIIAERGAVIAERGAVIAERGAVIAERGAVIADRTRKIAERGAIIADKTRKVADSPRETWKKPHMRVVLTHKKRLRPKKIAENPLNSPHKSPNQTSYTQCLTKYHHQYSNLLNSQSILTFLRN</sequence>
<gene>
    <name evidence="1" type="ORF">A9C19_16705</name>
</gene>
<dbReference type="Proteomes" id="UP000181936">
    <property type="component" value="Chromosome"/>
</dbReference>
<dbReference type="AlphaFoldDB" id="A0A1L3MV71"/>
<protein>
    <submittedName>
        <fullName evidence="1">Uncharacterized protein</fullName>
    </submittedName>
</protein>
<dbReference type="KEGG" id="bwh:A9C19_16705"/>